<keyword evidence="4 10" id="KW-0133">Cell shape</keyword>
<comment type="pathway">
    <text evidence="10">Cell wall biogenesis; peptidoglycan biosynthesis.</text>
</comment>
<dbReference type="EMBL" id="JAXCLA010000005">
    <property type="protein sequence ID" value="MDY0746085.1"/>
    <property type="molecule type" value="Genomic_DNA"/>
</dbReference>
<evidence type="ECO:0000256" key="1">
    <source>
        <dbReference type="ARBA" id="ARBA00004651"/>
    </source>
</evidence>
<dbReference type="CDD" id="cd13123">
    <property type="entry name" value="MATE_MurJ_like"/>
    <property type="match status" value="1"/>
</dbReference>
<evidence type="ECO:0000256" key="3">
    <source>
        <dbReference type="ARBA" id="ARBA00022692"/>
    </source>
</evidence>
<keyword evidence="13" id="KW-1185">Reference proteome</keyword>
<feature type="transmembrane region" description="Helical" evidence="10">
    <location>
        <begin position="82"/>
        <end position="111"/>
    </location>
</feature>
<dbReference type="PRINTS" id="PR01806">
    <property type="entry name" value="VIRFACTRMVIN"/>
</dbReference>
<reference evidence="12 13" key="1">
    <citation type="submission" date="2023-11" db="EMBL/GenBank/DDBJ databases">
        <title>Paucibacter sp. nov., isolated from fresh soil in Korea.</title>
        <authorList>
            <person name="Le N.T.T."/>
        </authorList>
    </citation>
    <scope>NUCLEOTIDE SEQUENCE [LARGE SCALE GENOMIC DNA]</scope>
    <source>
        <strain evidence="12 13">R3-3</strain>
    </source>
</reference>
<evidence type="ECO:0000256" key="9">
    <source>
        <dbReference type="ARBA" id="ARBA00061532"/>
    </source>
</evidence>
<evidence type="ECO:0000256" key="11">
    <source>
        <dbReference type="PIRNR" id="PIRNR002869"/>
    </source>
</evidence>
<dbReference type="Proteomes" id="UP001285263">
    <property type="component" value="Unassembled WGS sequence"/>
</dbReference>
<evidence type="ECO:0000256" key="4">
    <source>
        <dbReference type="ARBA" id="ARBA00022960"/>
    </source>
</evidence>
<keyword evidence="3 10" id="KW-0812">Transmembrane</keyword>
<dbReference type="HAMAP" id="MF_02078">
    <property type="entry name" value="MurJ_MviN"/>
    <property type="match status" value="1"/>
</dbReference>
<evidence type="ECO:0000256" key="10">
    <source>
        <dbReference type="HAMAP-Rule" id="MF_02078"/>
    </source>
</evidence>
<proteinExistence type="inferred from homology"/>
<feature type="transmembrane region" description="Helical" evidence="10">
    <location>
        <begin position="486"/>
        <end position="507"/>
    </location>
</feature>
<evidence type="ECO:0000313" key="13">
    <source>
        <dbReference type="Proteomes" id="UP001285263"/>
    </source>
</evidence>
<organism evidence="12 13">
    <name type="scientific">Roseateles agri</name>
    <dbReference type="NCBI Taxonomy" id="3098619"/>
    <lineage>
        <taxon>Bacteria</taxon>
        <taxon>Pseudomonadati</taxon>
        <taxon>Pseudomonadota</taxon>
        <taxon>Betaproteobacteria</taxon>
        <taxon>Burkholderiales</taxon>
        <taxon>Sphaerotilaceae</taxon>
        <taxon>Roseateles</taxon>
    </lineage>
</organism>
<feature type="transmembrane region" description="Helical" evidence="10">
    <location>
        <begin position="188"/>
        <end position="211"/>
    </location>
</feature>
<comment type="similarity">
    <text evidence="9 10 11">Belongs to the MurJ/MviN family.</text>
</comment>
<accession>A0ABU5DK57</accession>
<comment type="subcellular location">
    <subcellularLocation>
        <location evidence="10">Cell inner membrane</location>
        <topology evidence="10">Multi-pass membrane protein</topology>
    </subcellularLocation>
    <subcellularLocation>
        <location evidence="1">Cell membrane</location>
        <topology evidence="1">Multi-pass membrane protein</topology>
    </subcellularLocation>
</comment>
<evidence type="ECO:0000313" key="12">
    <source>
        <dbReference type="EMBL" id="MDY0746085.1"/>
    </source>
</evidence>
<protein>
    <recommendedName>
        <fullName evidence="10">Probable lipid II flippase MurJ</fullName>
    </recommendedName>
</protein>
<evidence type="ECO:0000256" key="5">
    <source>
        <dbReference type="ARBA" id="ARBA00022984"/>
    </source>
</evidence>
<dbReference type="InterPro" id="IPR051050">
    <property type="entry name" value="Lipid_II_flippase_MurJ/MviN"/>
</dbReference>
<feature type="transmembrane region" description="Helical" evidence="10">
    <location>
        <begin position="412"/>
        <end position="434"/>
    </location>
</feature>
<name>A0ABU5DK57_9BURK</name>
<dbReference type="NCBIfam" id="TIGR01695">
    <property type="entry name" value="murJ_mviN"/>
    <property type="match status" value="1"/>
</dbReference>
<dbReference type="PIRSF" id="PIRSF002869">
    <property type="entry name" value="MviN"/>
    <property type="match status" value="1"/>
</dbReference>
<keyword evidence="5 10" id="KW-0573">Peptidoglycan synthesis</keyword>
<sequence>MNLLRAASLISVLTLASRILGLVREQMLAALFGASAMTDAYLVALRIPNLLRRLSAEGAFSQAFVPILAGARERDGDEATRALIDAVATVMTWAMVVLSIVGIIGAPVLVWMLGANLTDDGRDAAIVMTRWMFPYIGCISLVALAGGILNTWRRFMVAAVTPVLLNLSVIFCGWWLTPHMAGWGFRPIYSMAIGVMIGGILQLVAQVPALARIHVMPRPMPLRQAWAHPGVRRVLTQMGPALIGVGVSQLSLLINTQLALAVSVGATSWLTYADRLMEFPISLLGVALGAVLTPQLSSVRAKGDMEAYSNLLDWGLRLVCLLAVPCGIALLAFAEPMVAVLYNRGHFHAEDVLHTTHAVMAYGFGLLGLVAVKVLAPGFYASQDMKTPVRIAIAVLVMTQLMNLVFVPLLGVAGLALSIGLGAMVNAGMLLRGLRKVGSYTPKKGWTPFLLRVAIASAAMGALQWYLSERLDWIALGSHEGLRALWLAGGLVASALLYFAVLMAVGLKLKPFLRRGV</sequence>
<evidence type="ECO:0000256" key="6">
    <source>
        <dbReference type="ARBA" id="ARBA00022989"/>
    </source>
</evidence>
<feature type="transmembrane region" description="Helical" evidence="10">
    <location>
        <begin position="276"/>
        <end position="293"/>
    </location>
</feature>
<comment type="caution">
    <text evidence="12">The sequence shown here is derived from an EMBL/GenBank/DDBJ whole genome shotgun (WGS) entry which is preliminary data.</text>
</comment>
<dbReference type="InterPro" id="IPR004268">
    <property type="entry name" value="MurJ"/>
</dbReference>
<feature type="transmembrane region" description="Helical" evidence="10">
    <location>
        <begin position="354"/>
        <end position="376"/>
    </location>
</feature>
<dbReference type="PANTHER" id="PTHR47019">
    <property type="entry name" value="LIPID II FLIPPASE MURJ"/>
    <property type="match status" value="1"/>
</dbReference>
<dbReference type="RefSeq" id="WP_320423985.1">
    <property type="nucleotide sequence ID" value="NZ_JAXCLA010000005.1"/>
</dbReference>
<feature type="transmembrane region" description="Helical" evidence="10">
    <location>
        <begin position="446"/>
        <end position="466"/>
    </location>
</feature>
<keyword evidence="10 11" id="KW-0813">Transport</keyword>
<keyword evidence="6 10" id="KW-1133">Transmembrane helix</keyword>
<keyword evidence="10" id="KW-0997">Cell inner membrane</keyword>
<evidence type="ECO:0000256" key="2">
    <source>
        <dbReference type="ARBA" id="ARBA00022475"/>
    </source>
</evidence>
<comment type="function">
    <text evidence="8 10 11">Involved in peptidoglycan biosynthesis. Transports lipid-linked peptidoglycan precursors from the inner to the outer leaflet of the cytoplasmic membrane.</text>
</comment>
<dbReference type="PANTHER" id="PTHR47019:SF1">
    <property type="entry name" value="LIPID II FLIPPASE MURJ"/>
    <property type="match status" value="1"/>
</dbReference>
<feature type="transmembrane region" description="Helical" evidence="10">
    <location>
        <begin position="241"/>
        <end position="264"/>
    </location>
</feature>
<dbReference type="Pfam" id="PF03023">
    <property type="entry name" value="MurJ"/>
    <property type="match status" value="1"/>
</dbReference>
<evidence type="ECO:0000256" key="7">
    <source>
        <dbReference type="ARBA" id="ARBA00023136"/>
    </source>
</evidence>
<gene>
    <name evidence="10 12" type="primary">murJ</name>
    <name evidence="12" type="ORF">SNE35_16310</name>
</gene>
<keyword evidence="2 10" id="KW-1003">Cell membrane</keyword>
<keyword evidence="10 11" id="KW-0961">Cell wall biogenesis/degradation</keyword>
<feature type="transmembrane region" description="Helical" evidence="10">
    <location>
        <begin position="314"/>
        <end position="334"/>
    </location>
</feature>
<comment type="caution">
    <text evidence="10">Lacks conserved residue(s) required for the propagation of feature annotation.</text>
</comment>
<feature type="transmembrane region" description="Helical" evidence="10">
    <location>
        <begin position="131"/>
        <end position="149"/>
    </location>
</feature>
<evidence type="ECO:0000256" key="8">
    <source>
        <dbReference type="ARBA" id="ARBA00060041"/>
    </source>
</evidence>
<keyword evidence="7 10" id="KW-0472">Membrane</keyword>
<feature type="transmembrane region" description="Helical" evidence="10">
    <location>
        <begin position="156"/>
        <end position="176"/>
    </location>
</feature>